<accession>A0A1S2LAU8</accession>
<dbReference type="OrthoDB" id="2894310at2"/>
<dbReference type="PROSITE" id="PS50943">
    <property type="entry name" value="HTH_CROC1"/>
    <property type="match status" value="1"/>
</dbReference>
<dbReference type="InterPro" id="IPR001387">
    <property type="entry name" value="Cro/C1-type_HTH"/>
</dbReference>
<dbReference type="EMBL" id="MLQQ01000044">
    <property type="protein sequence ID" value="OIJ09466.1"/>
    <property type="molecule type" value="Genomic_DNA"/>
</dbReference>
<dbReference type="Gene3D" id="1.10.260.40">
    <property type="entry name" value="lambda repressor-like DNA-binding domains"/>
    <property type="match status" value="1"/>
</dbReference>
<dbReference type="RefSeq" id="WP_071314491.1">
    <property type="nucleotide sequence ID" value="NZ_MLQQ01000044.1"/>
</dbReference>
<gene>
    <name evidence="2" type="ORF">BKP35_16560</name>
</gene>
<dbReference type="Pfam" id="PF01381">
    <property type="entry name" value="HTH_3"/>
    <property type="match status" value="1"/>
</dbReference>
<comment type="caution">
    <text evidence="2">The sequence shown here is derived from an EMBL/GenBank/DDBJ whole genome shotgun (WGS) entry which is preliminary data.</text>
</comment>
<dbReference type="GO" id="GO:0003677">
    <property type="term" value="F:DNA binding"/>
    <property type="evidence" value="ECO:0007669"/>
    <property type="project" value="InterPro"/>
</dbReference>
<name>A0A1S2LAU8_9BACI</name>
<sequence length="113" mass="13202">MKSEGILLNLLLPRTKGACLAHFRTLLELTQTDISNEIGINRSSISKMENGDINVSEHVWFHVLKLVYYGLEFEQYISFIEFRHSLEIFIKEDEGRLLEWSEKKLSWQQGTSI</sequence>
<reference evidence="2 3" key="1">
    <citation type="submission" date="2016-10" db="EMBL/GenBank/DDBJ databases">
        <title>Draft genome sequences of four alkaliphilic bacteria belonging to the Anaerobacillus genus.</title>
        <authorList>
            <person name="Bassil N.M."/>
            <person name="Lloyd J.R."/>
        </authorList>
    </citation>
    <scope>NUCLEOTIDE SEQUENCE [LARGE SCALE GENOMIC DNA]</scope>
    <source>
        <strain evidence="2 3">DSM 15340</strain>
    </source>
</reference>
<dbReference type="AlphaFoldDB" id="A0A1S2LAU8"/>
<dbReference type="CDD" id="cd00093">
    <property type="entry name" value="HTH_XRE"/>
    <property type="match status" value="1"/>
</dbReference>
<organism evidence="2 3">
    <name type="scientific">Anaerobacillus arseniciselenatis</name>
    <dbReference type="NCBI Taxonomy" id="85682"/>
    <lineage>
        <taxon>Bacteria</taxon>
        <taxon>Bacillati</taxon>
        <taxon>Bacillota</taxon>
        <taxon>Bacilli</taxon>
        <taxon>Bacillales</taxon>
        <taxon>Bacillaceae</taxon>
        <taxon>Anaerobacillus</taxon>
    </lineage>
</organism>
<proteinExistence type="predicted"/>
<evidence type="ECO:0000313" key="2">
    <source>
        <dbReference type="EMBL" id="OIJ09466.1"/>
    </source>
</evidence>
<keyword evidence="3" id="KW-1185">Reference proteome</keyword>
<dbReference type="Proteomes" id="UP000180098">
    <property type="component" value="Unassembled WGS sequence"/>
</dbReference>
<feature type="domain" description="HTH cro/C1-type" evidence="1">
    <location>
        <begin position="20"/>
        <end position="56"/>
    </location>
</feature>
<dbReference type="SUPFAM" id="SSF47413">
    <property type="entry name" value="lambda repressor-like DNA-binding domains"/>
    <property type="match status" value="1"/>
</dbReference>
<dbReference type="InterPro" id="IPR010982">
    <property type="entry name" value="Lambda_DNA-bd_dom_sf"/>
</dbReference>
<protein>
    <recommendedName>
        <fullName evidence="1">HTH cro/C1-type domain-containing protein</fullName>
    </recommendedName>
</protein>
<evidence type="ECO:0000259" key="1">
    <source>
        <dbReference type="PROSITE" id="PS50943"/>
    </source>
</evidence>
<evidence type="ECO:0000313" key="3">
    <source>
        <dbReference type="Proteomes" id="UP000180098"/>
    </source>
</evidence>